<dbReference type="Gene3D" id="2.60.120.290">
    <property type="entry name" value="Spermadhesin, CUB domain"/>
    <property type="match status" value="1"/>
</dbReference>
<dbReference type="Proteomes" id="UP000245489">
    <property type="component" value="Unassembled WGS sequence"/>
</dbReference>
<dbReference type="SMART" id="SM00042">
    <property type="entry name" value="CUB"/>
    <property type="match status" value="1"/>
</dbReference>
<dbReference type="OrthoDB" id="925207at2"/>
<dbReference type="PROSITE" id="PS01180">
    <property type="entry name" value="CUB"/>
    <property type="match status" value="1"/>
</dbReference>
<gene>
    <name evidence="5" type="ORF">LV89_00502</name>
</gene>
<comment type="caution">
    <text evidence="5">The sequence shown here is derived from an EMBL/GenBank/DDBJ whole genome shotgun (WGS) entry which is preliminary data.</text>
</comment>
<sequence>MPLSNTTYTDAAGILYDPSGPNAPYPSGSINTTTTIYNSLPSIVSIKLVFETFDTEANGDSVIILDNGSKVIAKYSGNNLPPDLLYDGSYIGIKFKTNGNSVVGQGFKIRWYMIEQDITSTPITEAVGNALFFDSTKGAFRSGRTVTSANQSEIIGKYSIGIGYNNHAQGFSSISMGTQTLASGPYSTAIGSNVTASNYYTVALGFATECRGYTSTALGSFLKSLGQASTALGYYGTASGDYSTVMGAYSNATANTATSMGYSTRASGDYSTAIGAYTNASGYVSTTMGYSTYASGYASLATGYNTNATSNAYYGTAMGYYTTASSTASFASGSQTISSGYASTSMGYNSNASGYVSTALGNNTNASGYIATAMGTGTVASGFASTAMGYNTIANGNNSTAIGSNVNAYYEGSFVIGDSPNSSSYLYSFNPNTFSARFRNGYYLYTSATLGTGAILYGGSNSWSSISDSTKKENFQPIDGENVLKKIANMRTVTWNYKGQDPKLFRHYGPMAQEFFSAFGRDKLGVVGNDTTIASADFDGVNFTAIKALEKRTSDLQAENELLKKRLVLLEKSNAEISILKLEMEELKALLLPEREKISAKKVSEK</sequence>
<dbReference type="Gene3D" id="2.150.10.10">
    <property type="entry name" value="Serralysin-like metalloprotease, C-terminal"/>
    <property type="match status" value="3"/>
</dbReference>
<feature type="coiled-coil region" evidence="2">
    <location>
        <begin position="546"/>
        <end position="590"/>
    </location>
</feature>
<evidence type="ECO:0000256" key="1">
    <source>
        <dbReference type="ARBA" id="ARBA00023157"/>
    </source>
</evidence>
<dbReference type="SUPFAM" id="SSF101967">
    <property type="entry name" value="Adhesin YadA, collagen-binding domain"/>
    <property type="match status" value="3"/>
</dbReference>
<evidence type="ECO:0000313" key="5">
    <source>
        <dbReference type="EMBL" id="PWK28949.1"/>
    </source>
</evidence>
<keyword evidence="6" id="KW-1185">Reference proteome</keyword>
<dbReference type="Pfam" id="PF13884">
    <property type="entry name" value="Peptidase_S74"/>
    <property type="match status" value="1"/>
</dbReference>
<evidence type="ECO:0000256" key="2">
    <source>
        <dbReference type="SAM" id="Coils"/>
    </source>
</evidence>
<evidence type="ECO:0000259" key="3">
    <source>
        <dbReference type="PROSITE" id="PS01180"/>
    </source>
</evidence>
<dbReference type="PROSITE" id="PS51688">
    <property type="entry name" value="ICA"/>
    <property type="match status" value="1"/>
</dbReference>
<feature type="domain" description="CUB" evidence="3">
    <location>
        <begin position="4"/>
        <end position="114"/>
    </location>
</feature>
<dbReference type="EMBL" id="QGGO01000002">
    <property type="protein sequence ID" value="PWK28949.1"/>
    <property type="molecule type" value="Genomic_DNA"/>
</dbReference>
<protein>
    <submittedName>
        <fullName evidence="5">Trimeric autotransporter adhesin</fullName>
    </submittedName>
</protein>
<dbReference type="AlphaFoldDB" id="A0A316EJC9"/>
<dbReference type="InterPro" id="IPR000859">
    <property type="entry name" value="CUB_dom"/>
</dbReference>
<keyword evidence="1" id="KW-1015">Disulfide bond</keyword>
<dbReference type="Pfam" id="PF05658">
    <property type="entry name" value="YadA_head"/>
    <property type="match status" value="5"/>
</dbReference>
<dbReference type="RefSeq" id="WP_109741280.1">
    <property type="nucleotide sequence ID" value="NZ_QGGO01000002.1"/>
</dbReference>
<organism evidence="5 6">
    <name type="scientific">Arcicella aurantiaca</name>
    <dbReference type="NCBI Taxonomy" id="591202"/>
    <lineage>
        <taxon>Bacteria</taxon>
        <taxon>Pseudomonadati</taxon>
        <taxon>Bacteroidota</taxon>
        <taxon>Cytophagia</taxon>
        <taxon>Cytophagales</taxon>
        <taxon>Flectobacillaceae</taxon>
        <taxon>Arcicella</taxon>
    </lineage>
</organism>
<dbReference type="InterPro" id="IPR035914">
    <property type="entry name" value="Sperma_CUB_dom_sf"/>
</dbReference>
<dbReference type="InterPro" id="IPR030392">
    <property type="entry name" value="S74_ICA"/>
</dbReference>
<evidence type="ECO:0000313" key="6">
    <source>
        <dbReference type="Proteomes" id="UP000245489"/>
    </source>
</evidence>
<dbReference type="InterPro" id="IPR011049">
    <property type="entry name" value="Serralysin-like_metalloprot_C"/>
</dbReference>
<dbReference type="SUPFAM" id="SSF49854">
    <property type="entry name" value="Spermadhesin, CUB domain"/>
    <property type="match status" value="1"/>
</dbReference>
<proteinExistence type="predicted"/>
<dbReference type="CDD" id="cd12820">
    <property type="entry name" value="LbR_YadA-like"/>
    <property type="match status" value="2"/>
</dbReference>
<keyword evidence="2" id="KW-0175">Coiled coil</keyword>
<feature type="domain" description="Peptidase S74" evidence="4">
    <location>
        <begin position="467"/>
        <end position="567"/>
    </location>
</feature>
<dbReference type="InterPro" id="IPR008640">
    <property type="entry name" value="Adhesin_Head_dom"/>
</dbReference>
<dbReference type="GO" id="GO:0019867">
    <property type="term" value="C:outer membrane"/>
    <property type="evidence" value="ECO:0007669"/>
    <property type="project" value="InterPro"/>
</dbReference>
<dbReference type="Pfam" id="PF00431">
    <property type="entry name" value="CUB"/>
    <property type="match status" value="1"/>
</dbReference>
<name>A0A316EJC9_9BACT</name>
<reference evidence="5 6" key="1">
    <citation type="submission" date="2018-05" db="EMBL/GenBank/DDBJ databases">
        <title>Genomic Encyclopedia of Archaeal and Bacterial Type Strains, Phase II (KMG-II): from individual species to whole genera.</title>
        <authorList>
            <person name="Goeker M."/>
        </authorList>
    </citation>
    <scope>NUCLEOTIDE SEQUENCE [LARGE SCALE GENOMIC DNA]</scope>
    <source>
        <strain evidence="5 6">DSM 22214</strain>
    </source>
</reference>
<evidence type="ECO:0000259" key="4">
    <source>
        <dbReference type="PROSITE" id="PS51688"/>
    </source>
</evidence>
<dbReference type="CDD" id="cd00041">
    <property type="entry name" value="CUB"/>
    <property type="match status" value="1"/>
</dbReference>
<accession>A0A316EJC9</accession>